<dbReference type="Proteomes" id="UP000002007">
    <property type="component" value="Chromosome"/>
</dbReference>
<dbReference type="GO" id="GO:0009000">
    <property type="term" value="F:selenocysteine lyase activity"/>
    <property type="evidence" value="ECO:0007669"/>
    <property type="project" value="UniProtKB-EC"/>
</dbReference>
<feature type="region of interest" description="Disordered" evidence="1">
    <location>
        <begin position="26"/>
        <end position="45"/>
    </location>
</feature>
<dbReference type="EC" id="4.4.1.16" evidence="2"/>
<evidence type="ECO:0000313" key="3">
    <source>
        <dbReference type="Proteomes" id="UP000002007"/>
    </source>
</evidence>
<dbReference type="STRING" id="288705.RSal33209_1378"/>
<evidence type="ECO:0000313" key="2">
    <source>
        <dbReference type="EMBL" id="ABY23115.1"/>
    </source>
</evidence>
<proteinExistence type="predicted"/>
<keyword evidence="3" id="KW-1185">Reference proteome</keyword>
<keyword evidence="2" id="KW-0808">Transferase</keyword>
<gene>
    <name evidence="2" type="ordered locus">RSal33209_1378</name>
</gene>
<name>A9WPK1_RENSM</name>
<dbReference type="KEGG" id="rsa:RSal33209_1378"/>
<accession>A9WPK1</accession>
<sequence length="45" mass="4830">MVEQGPSWDYVVDAGRWVPANDSRVFPDWAPNTHGTAGAAPCATE</sequence>
<evidence type="ECO:0000256" key="1">
    <source>
        <dbReference type="SAM" id="MobiDB-lite"/>
    </source>
</evidence>
<protein>
    <submittedName>
        <fullName evidence="2">Cysteine desulfurase</fullName>
        <ecNumber evidence="2">2.8.1.7</ecNumber>
        <ecNumber evidence="2">4.4.1.16</ecNumber>
    </submittedName>
</protein>
<keyword evidence="2" id="KW-0456">Lyase</keyword>
<dbReference type="EMBL" id="CP000910">
    <property type="protein sequence ID" value="ABY23115.1"/>
    <property type="molecule type" value="Genomic_DNA"/>
</dbReference>
<dbReference type="eggNOG" id="COG0520">
    <property type="taxonomic scope" value="Bacteria"/>
</dbReference>
<organism evidence="2 3">
    <name type="scientific">Renibacterium salmoninarum (strain ATCC 33209 / DSM 20767 / JCM 11484 / NBRC 15589 / NCIMB 2235)</name>
    <dbReference type="NCBI Taxonomy" id="288705"/>
    <lineage>
        <taxon>Bacteria</taxon>
        <taxon>Bacillati</taxon>
        <taxon>Actinomycetota</taxon>
        <taxon>Actinomycetes</taxon>
        <taxon>Micrococcales</taxon>
        <taxon>Micrococcaceae</taxon>
        <taxon>Renibacterium</taxon>
    </lineage>
</organism>
<dbReference type="HOGENOM" id="CLU_3204388_0_0_11"/>
<dbReference type="AlphaFoldDB" id="A9WPK1"/>
<dbReference type="GO" id="GO:0031071">
    <property type="term" value="F:cysteine desulfurase activity"/>
    <property type="evidence" value="ECO:0007669"/>
    <property type="project" value="UniProtKB-EC"/>
</dbReference>
<reference evidence="3" key="1">
    <citation type="journal article" date="2008" name="J. Bacteriol.">
        <title>Genome sequence of the fish pathogen Renibacterium salmoninarum suggests reductive evolution away from an environmental Arthrobacter ancestor.</title>
        <authorList>
            <person name="Wiens G.D."/>
            <person name="Rockey D.D."/>
            <person name="Wu Z."/>
            <person name="Chang J."/>
            <person name="Levy R."/>
            <person name="Crane S."/>
            <person name="Chen D.S."/>
            <person name="Capri G.R."/>
            <person name="Burnett J.R."/>
            <person name="Sudheesh P.S."/>
            <person name="Schipma M.J."/>
            <person name="Burd H."/>
            <person name="Bhattacharyya A."/>
            <person name="Rhodes L.D."/>
            <person name="Kaul R."/>
            <person name="Strom M.S."/>
        </authorList>
    </citation>
    <scope>NUCLEOTIDE SEQUENCE [LARGE SCALE GENOMIC DNA]</scope>
    <source>
        <strain evidence="3">ATCC 33209 / DSM 20767 / JCM 11484 / NBRC 15589 / NCIMB 2235</strain>
    </source>
</reference>
<dbReference type="EC" id="2.8.1.7" evidence="2"/>